<reference evidence="1" key="2">
    <citation type="journal article" date="2015" name="Fish Shellfish Immunol.">
        <title>Early steps in the European eel (Anguilla anguilla)-Vibrio vulnificus interaction in the gills: Role of the RtxA13 toxin.</title>
        <authorList>
            <person name="Callol A."/>
            <person name="Pajuelo D."/>
            <person name="Ebbesson L."/>
            <person name="Teles M."/>
            <person name="MacKenzie S."/>
            <person name="Amaro C."/>
        </authorList>
    </citation>
    <scope>NUCLEOTIDE SEQUENCE</scope>
</reference>
<protein>
    <submittedName>
        <fullName evidence="1">Uncharacterized protein</fullName>
    </submittedName>
</protein>
<accession>A0A0E9RMR1</accession>
<dbReference type="EMBL" id="GBXM01078146">
    <property type="protein sequence ID" value="JAH30431.1"/>
    <property type="molecule type" value="Transcribed_RNA"/>
</dbReference>
<name>A0A0E9RMR1_ANGAN</name>
<sequence>MLHTIAKDTNVFKSHCRPLLIVGRPMSFKYSLQYIYLLH</sequence>
<reference evidence="1" key="1">
    <citation type="submission" date="2014-11" db="EMBL/GenBank/DDBJ databases">
        <authorList>
            <person name="Amaro Gonzalez C."/>
        </authorList>
    </citation>
    <scope>NUCLEOTIDE SEQUENCE</scope>
</reference>
<dbReference type="AlphaFoldDB" id="A0A0E9RMR1"/>
<evidence type="ECO:0000313" key="1">
    <source>
        <dbReference type="EMBL" id="JAH30431.1"/>
    </source>
</evidence>
<proteinExistence type="predicted"/>
<organism evidence="1">
    <name type="scientific">Anguilla anguilla</name>
    <name type="common">European freshwater eel</name>
    <name type="synonym">Muraena anguilla</name>
    <dbReference type="NCBI Taxonomy" id="7936"/>
    <lineage>
        <taxon>Eukaryota</taxon>
        <taxon>Metazoa</taxon>
        <taxon>Chordata</taxon>
        <taxon>Craniata</taxon>
        <taxon>Vertebrata</taxon>
        <taxon>Euteleostomi</taxon>
        <taxon>Actinopterygii</taxon>
        <taxon>Neopterygii</taxon>
        <taxon>Teleostei</taxon>
        <taxon>Anguilliformes</taxon>
        <taxon>Anguillidae</taxon>
        <taxon>Anguilla</taxon>
    </lineage>
</organism>